<dbReference type="SUPFAM" id="SSF51735">
    <property type="entry name" value="NAD(P)-binding Rossmann-fold domains"/>
    <property type="match status" value="1"/>
</dbReference>
<dbReference type="InterPro" id="IPR037115">
    <property type="entry name" value="Sirohaem_synt_dimer_dom_sf"/>
</dbReference>
<dbReference type="InterPro" id="IPR019478">
    <property type="entry name" value="Sirohaem_synthase_dimer_dom"/>
</dbReference>
<keyword evidence="7" id="KW-0520">NAD</keyword>
<protein>
    <submittedName>
        <fullName evidence="16">Siroheme synthase</fullName>
    </submittedName>
</protein>
<dbReference type="UniPathway" id="UPA00262">
    <property type="reaction ID" value="UER00222"/>
</dbReference>
<keyword evidence="9" id="KW-0627">Porphyrin biosynthesis</keyword>
<proteinExistence type="inferred from homology"/>
<feature type="active site" description="Proton donor" evidence="12">
    <location>
        <position position="279"/>
    </location>
</feature>
<evidence type="ECO:0000256" key="12">
    <source>
        <dbReference type="PIRSR" id="PIRSR036426-1"/>
    </source>
</evidence>
<dbReference type="Gene3D" id="3.30.950.10">
    <property type="entry name" value="Methyltransferase, Cobalt-precorrin-4 Transmethylase, Domain 2"/>
    <property type="match status" value="1"/>
</dbReference>
<evidence type="ECO:0000313" key="16">
    <source>
        <dbReference type="EMBL" id="AFI78674.1"/>
    </source>
</evidence>
<dbReference type="Gene3D" id="1.10.8.210">
    <property type="entry name" value="Sirohaem synthase, dimerisation domain"/>
    <property type="match status" value="1"/>
</dbReference>
<dbReference type="InterPro" id="IPR006367">
    <property type="entry name" value="Sirohaem_synthase_N"/>
</dbReference>
<dbReference type="FunFam" id="3.40.1010.10:FF:000001">
    <property type="entry name" value="Siroheme synthase"/>
    <property type="match status" value="1"/>
</dbReference>
<dbReference type="InterPro" id="IPR014777">
    <property type="entry name" value="4pyrrole_Mease_sub1"/>
</dbReference>
<dbReference type="GO" id="GO:0051266">
    <property type="term" value="F:sirohydrochlorin ferrochelatase activity"/>
    <property type="evidence" value="ECO:0007669"/>
    <property type="project" value="InterPro"/>
</dbReference>
<feature type="domain" description="Sirohaem synthase dimerisation" evidence="15">
    <location>
        <begin position="155"/>
        <end position="212"/>
    </location>
</feature>
<dbReference type="GO" id="GO:0043115">
    <property type="term" value="F:precorrin-2 dehydrogenase activity"/>
    <property type="evidence" value="ECO:0007669"/>
    <property type="project" value="UniProtKB-EC"/>
</dbReference>
<dbReference type="GO" id="GO:0019354">
    <property type="term" value="P:siroheme biosynthetic process"/>
    <property type="evidence" value="ECO:0007669"/>
    <property type="project" value="UniProtKB-UniPathway"/>
</dbReference>
<name>I1X599_9BACT</name>
<evidence type="ECO:0000256" key="11">
    <source>
        <dbReference type="ARBA" id="ARBA00047561"/>
    </source>
</evidence>
<dbReference type="NCBIfam" id="TIGR01470">
    <property type="entry name" value="cysG_Nterm"/>
    <property type="match status" value="1"/>
</dbReference>
<dbReference type="NCBIfam" id="TIGR01469">
    <property type="entry name" value="cobA_cysG_Cterm"/>
    <property type="match status" value="1"/>
</dbReference>
<dbReference type="GO" id="GO:0051287">
    <property type="term" value="F:NAD binding"/>
    <property type="evidence" value="ECO:0007669"/>
    <property type="project" value="InterPro"/>
</dbReference>
<keyword evidence="4 13" id="KW-0808">Transferase</keyword>
<dbReference type="Pfam" id="PF00590">
    <property type="entry name" value="TP_methylase"/>
    <property type="match status" value="1"/>
</dbReference>
<dbReference type="InterPro" id="IPR006366">
    <property type="entry name" value="CobA/CysG_C"/>
</dbReference>
<dbReference type="Gene3D" id="3.30.160.110">
    <property type="entry name" value="Siroheme synthase, domain 2"/>
    <property type="match status" value="1"/>
</dbReference>
<dbReference type="InterPro" id="IPR012409">
    <property type="entry name" value="Sirohaem_synth"/>
</dbReference>
<keyword evidence="5" id="KW-0949">S-adenosyl-L-methionine</keyword>
<evidence type="ECO:0000259" key="15">
    <source>
        <dbReference type="Pfam" id="PF10414"/>
    </source>
</evidence>
<dbReference type="GO" id="GO:0004851">
    <property type="term" value="F:uroporphyrin-III C-methyltransferase activity"/>
    <property type="evidence" value="ECO:0007669"/>
    <property type="project" value="InterPro"/>
</dbReference>
<feature type="domain" description="Tetrapyrrole methylase" evidence="14">
    <location>
        <begin position="227"/>
        <end position="436"/>
    </location>
</feature>
<evidence type="ECO:0000256" key="1">
    <source>
        <dbReference type="ARBA" id="ARBA00005010"/>
    </source>
</evidence>
<gene>
    <name evidence="16" type="primary">cysG</name>
    <name evidence="16" type="ORF">ws085G8_0004</name>
</gene>
<dbReference type="GO" id="GO:0009236">
    <property type="term" value="P:cobalamin biosynthetic process"/>
    <property type="evidence" value="ECO:0007669"/>
    <property type="project" value="UniProtKB-KW"/>
</dbReference>
<keyword evidence="8" id="KW-0456">Lyase</keyword>
<dbReference type="Gene3D" id="3.40.1010.10">
    <property type="entry name" value="Cobalt-precorrin-4 Transmethylase, Domain 1"/>
    <property type="match status" value="1"/>
</dbReference>
<dbReference type="Gene3D" id="3.40.50.720">
    <property type="entry name" value="NAD(P)-binding Rossmann-like Domain"/>
    <property type="match status" value="1"/>
</dbReference>
<evidence type="ECO:0000256" key="9">
    <source>
        <dbReference type="ARBA" id="ARBA00023244"/>
    </source>
</evidence>
<dbReference type="GO" id="GO:0032259">
    <property type="term" value="P:methylation"/>
    <property type="evidence" value="ECO:0007669"/>
    <property type="project" value="UniProtKB-KW"/>
</dbReference>
<dbReference type="FunFam" id="3.30.950.10:FF:000001">
    <property type="entry name" value="Siroheme synthase"/>
    <property type="match status" value="1"/>
</dbReference>
<dbReference type="InterPro" id="IPR014776">
    <property type="entry name" value="4pyrrole_Mease_sub2"/>
</dbReference>
<dbReference type="InterPro" id="IPR036291">
    <property type="entry name" value="NAD(P)-bd_dom_sf"/>
</dbReference>
<dbReference type="NCBIfam" id="NF007922">
    <property type="entry name" value="PRK10637.1"/>
    <property type="match status" value="1"/>
</dbReference>
<dbReference type="Pfam" id="PF13241">
    <property type="entry name" value="NAD_binding_7"/>
    <property type="match status" value="1"/>
</dbReference>
<dbReference type="PANTHER" id="PTHR45790">
    <property type="entry name" value="SIROHEME SYNTHASE-RELATED"/>
    <property type="match status" value="1"/>
</dbReference>
<evidence type="ECO:0000259" key="14">
    <source>
        <dbReference type="Pfam" id="PF00590"/>
    </source>
</evidence>
<comment type="catalytic activity">
    <reaction evidence="11">
        <text>precorrin-2 + NAD(+) = sirohydrochlorin + NADH + 2 H(+)</text>
        <dbReference type="Rhea" id="RHEA:15613"/>
        <dbReference type="ChEBI" id="CHEBI:15378"/>
        <dbReference type="ChEBI" id="CHEBI:57540"/>
        <dbReference type="ChEBI" id="CHEBI:57945"/>
        <dbReference type="ChEBI" id="CHEBI:58351"/>
        <dbReference type="ChEBI" id="CHEBI:58827"/>
        <dbReference type="EC" id="1.3.1.76"/>
    </reaction>
</comment>
<dbReference type="EMBL" id="JQ256788">
    <property type="protein sequence ID" value="AFI78674.1"/>
    <property type="molecule type" value="Genomic_DNA"/>
</dbReference>
<dbReference type="SUPFAM" id="SSF75615">
    <property type="entry name" value="Siroheme synthase middle domains-like"/>
    <property type="match status" value="1"/>
</dbReference>
<evidence type="ECO:0000256" key="3">
    <source>
        <dbReference type="ARBA" id="ARBA00022603"/>
    </source>
</evidence>
<evidence type="ECO:0000256" key="4">
    <source>
        <dbReference type="ARBA" id="ARBA00022679"/>
    </source>
</evidence>
<evidence type="ECO:0000256" key="13">
    <source>
        <dbReference type="RuleBase" id="RU003960"/>
    </source>
</evidence>
<sequence length="468" mass="50957">MKGNEMDHLPIFLNVDGKRTLIVGNGVSAARKADLLLRAGSDLTIVTPELGEELSQLAETYSFKHQATGVNAADLDGCMIVFGCDEDDSLNQNLRKLAHEAGIPVNVSDKTEDCDFIMPALVDRTPLLIAISSGGTSPLLVRMLKARFETTIPAAYGKLAEFAGSYRDRIKKLIPNMTRRRRFWEAMVSGPVAEHLFSSQLEQAESLMESNLEEAAREGDQPPPGEVYLVGTGPGDPDLLTFRALRLMQQADVVLYDRLIGDGILNLVRRDARRIYVGKLKNNHTVAQEEISEMLIDLANKGKRVLRLKGGDPFVFGRGGEEIEALSEHGIAFQVVPGVTAANGCAAYAGIPLTHRDHAQACVFVTGHEKDGKLHLNWDTLIQPRQTVVLYMGLTSLEAITSGFINHGADPQTPAAVIENGTRAGQRVITGTLDSLLDKTSQAQVKSPALIIVGSVVTLREKLSWFEN</sequence>
<evidence type="ECO:0000256" key="8">
    <source>
        <dbReference type="ARBA" id="ARBA00023239"/>
    </source>
</evidence>
<keyword evidence="3 13" id="KW-0489">Methyltransferase</keyword>
<reference evidence="16" key="1">
    <citation type="journal article" date="2012" name="ISME J.">
        <title>Roseobacter clade bacteria are abundant in coastal sediments and encode a novel combination of sulfur oxidation genes.</title>
        <authorList>
            <person name="Lenk S."/>
            <person name="Moraru C."/>
            <person name="Hahnke S."/>
            <person name="Arnds J."/>
            <person name="Richter M."/>
            <person name="Kube M."/>
            <person name="Reinhardt R."/>
            <person name="Brinkhoff T."/>
            <person name="Harder J."/>
            <person name="Amann R."/>
            <person name="Mussmann M."/>
        </authorList>
    </citation>
    <scope>NUCLEOTIDE SEQUENCE</scope>
</reference>
<dbReference type="SUPFAM" id="SSF53790">
    <property type="entry name" value="Tetrapyrrole methylase"/>
    <property type="match status" value="1"/>
</dbReference>
<organism evidence="16">
    <name type="scientific">uncultured bacterium ws085G8</name>
    <dbReference type="NCBI Taxonomy" id="1131825"/>
    <lineage>
        <taxon>Bacteria</taxon>
        <taxon>environmental samples</taxon>
    </lineage>
</organism>
<dbReference type="InterPro" id="IPR003043">
    <property type="entry name" value="Uropor_MeTrfase_CS"/>
</dbReference>
<dbReference type="CDD" id="cd11642">
    <property type="entry name" value="SUMT"/>
    <property type="match status" value="1"/>
</dbReference>
<evidence type="ECO:0000256" key="7">
    <source>
        <dbReference type="ARBA" id="ARBA00023027"/>
    </source>
</evidence>
<dbReference type="InterPro" id="IPR035996">
    <property type="entry name" value="4pyrrol_Methylase_sf"/>
</dbReference>
<dbReference type="InterPro" id="IPR000878">
    <property type="entry name" value="4pyrrol_Mease"/>
</dbReference>
<dbReference type="NCBIfam" id="NF004790">
    <property type="entry name" value="PRK06136.1"/>
    <property type="match status" value="1"/>
</dbReference>
<evidence type="ECO:0000256" key="2">
    <source>
        <dbReference type="ARBA" id="ARBA00022573"/>
    </source>
</evidence>
<dbReference type="HAMAP" id="MF_01646">
    <property type="entry name" value="Siroheme_synth"/>
    <property type="match status" value="1"/>
</dbReference>
<dbReference type="PANTHER" id="PTHR45790:SF1">
    <property type="entry name" value="SIROHEME SYNTHASE"/>
    <property type="match status" value="1"/>
</dbReference>
<keyword evidence="6" id="KW-0560">Oxidoreductase</keyword>
<accession>I1X599</accession>
<dbReference type="Pfam" id="PF10414">
    <property type="entry name" value="CysG_dimeriser"/>
    <property type="match status" value="1"/>
</dbReference>
<comment type="pathway">
    <text evidence="1">Porphyrin-containing compound metabolism; siroheme biosynthesis; sirohydrochlorin from precorrin-2: step 1/1.</text>
</comment>
<dbReference type="InterPro" id="IPR050161">
    <property type="entry name" value="Siro_Cobalamin_biosynth"/>
</dbReference>
<comment type="similarity">
    <text evidence="13">Belongs to the precorrin methyltransferase family.</text>
</comment>
<dbReference type="AlphaFoldDB" id="I1X599"/>
<keyword evidence="10" id="KW-0511">Multifunctional enzyme</keyword>
<dbReference type="PROSITE" id="PS00840">
    <property type="entry name" value="SUMT_2"/>
    <property type="match status" value="1"/>
</dbReference>
<evidence type="ECO:0000256" key="10">
    <source>
        <dbReference type="ARBA" id="ARBA00023268"/>
    </source>
</evidence>
<dbReference type="PIRSF" id="PIRSF036426">
    <property type="entry name" value="Sirohaem_synth"/>
    <property type="match status" value="1"/>
</dbReference>
<evidence type="ECO:0000256" key="5">
    <source>
        <dbReference type="ARBA" id="ARBA00022691"/>
    </source>
</evidence>
<evidence type="ECO:0000256" key="6">
    <source>
        <dbReference type="ARBA" id="ARBA00023002"/>
    </source>
</evidence>
<feature type="active site" description="Proton acceptor" evidence="12">
    <location>
        <position position="257"/>
    </location>
</feature>
<keyword evidence="2" id="KW-0169">Cobalamin biosynthesis</keyword>